<dbReference type="EMBL" id="HG937693">
    <property type="protein sequence ID" value="CDP35078.1"/>
    <property type="molecule type" value="Genomic_DNA"/>
</dbReference>
<evidence type="ECO:0000256" key="1">
    <source>
        <dbReference type="ARBA" id="ARBA00006484"/>
    </source>
</evidence>
<keyword evidence="3" id="KW-0560">Oxidoreductase</keyword>
<dbReference type="InterPro" id="IPR002347">
    <property type="entry name" value="SDR_fam"/>
</dbReference>
<dbReference type="PROSITE" id="PS00061">
    <property type="entry name" value="ADH_SHORT"/>
    <property type="match status" value="1"/>
</dbReference>
<proteinExistence type="inferred from homology"/>
<evidence type="ECO:0000313" key="4">
    <source>
        <dbReference type="EMBL" id="CDP35078.1"/>
    </source>
</evidence>
<dbReference type="CDD" id="cd05367">
    <property type="entry name" value="SPR-like_SDR_c"/>
    <property type="match status" value="1"/>
</dbReference>
<dbReference type="SUPFAM" id="SSF51735">
    <property type="entry name" value="NAD(P)-binding Rossmann-fold domains"/>
    <property type="match status" value="1"/>
</dbReference>
<evidence type="ECO:0000256" key="2">
    <source>
        <dbReference type="ARBA" id="ARBA00022857"/>
    </source>
</evidence>
<dbReference type="PRINTS" id="PR00081">
    <property type="entry name" value="GDHRDH"/>
</dbReference>
<reference evidence="4" key="1">
    <citation type="submission" date="2014-02" db="EMBL/GenBank/DDBJ databases">
        <authorList>
            <person name="Genoscope - CEA"/>
        </authorList>
    </citation>
    <scope>NUCLEOTIDE SEQUENCE</scope>
    <source>
        <strain evidence="4">LS3</strain>
    </source>
</reference>
<sequence>MSKVVIVTGASRGIGESIVRRLLKADAVVIGVSRSKEALEALAKENKNFQYVAGDVTDESVTRQAFDMAAKLNRLDGIVFNAGVLEPVERLENATVNEWKKLYDINFFSMIPLIQLSIPMLRESNGKVVFVSSGASKSHYQAWGAYGSSKAAMDHLAGTLATEEPSIQSLSVEPGVVDTQMQTNIRTLHKDPMGDFHNKFIDLHKSGNLVKPEIPASVYANLVLRGWSKDINGKSLRYSVDELKSYLD</sequence>
<dbReference type="InterPro" id="IPR036291">
    <property type="entry name" value="NAD(P)-bd_dom_sf"/>
</dbReference>
<accession>A0A060T289</accession>
<dbReference type="Pfam" id="PF00106">
    <property type="entry name" value="adh_short"/>
    <property type="match status" value="1"/>
</dbReference>
<gene>
    <name evidence="4" type="ORF">GNLVRS02_ARAD1C27104g</name>
</gene>
<organism evidence="4">
    <name type="scientific">Blastobotrys adeninivorans</name>
    <name type="common">Yeast</name>
    <name type="synonym">Arxula adeninivorans</name>
    <dbReference type="NCBI Taxonomy" id="409370"/>
    <lineage>
        <taxon>Eukaryota</taxon>
        <taxon>Fungi</taxon>
        <taxon>Dikarya</taxon>
        <taxon>Ascomycota</taxon>
        <taxon>Saccharomycotina</taxon>
        <taxon>Dipodascomycetes</taxon>
        <taxon>Dipodascales</taxon>
        <taxon>Trichomonascaceae</taxon>
        <taxon>Blastobotrys</taxon>
    </lineage>
</organism>
<dbReference type="PANTHER" id="PTHR43008:SF8">
    <property type="entry name" value="BENZIL REDUCTASE ((S)-BENZOIN FORMING) IRC24"/>
    <property type="match status" value="1"/>
</dbReference>
<dbReference type="AlphaFoldDB" id="A0A060T289"/>
<keyword evidence="2" id="KW-0521">NADP</keyword>
<comment type="similarity">
    <text evidence="1">Belongs to the short-chain dehydrogenases/reductases (SDR) family.</text>
</comment>
<evidence type="ECO:0000256" key="3">
    <source>
        <dbReference type="ARBA" id="ARBA00023002"/>
    </source>
</evidence>
<dbReference type="FunFam" id="3.40.50.720:FF:000281">
    <property type="entry name" value="Uncharacterized oxidoreductase YIR035C"/>
    <property type="match status" value="1"/>
</dbReference>
<dbReference type="PANTHER" id="PTHR43008">
    <property type="entry name" value="BENZIL REDUCTASE"/>
    <property type="match status" value="1"/>
</dbReference>
<dbReference type="PhylomeDB" id="A0A060T289"/>
<protein>
    <submittedName>
        <fullName evidence="4">ARAD1C27104p</fullName>
    </submittedName>
</protein>
<dbReference type="InterPro" id="IPR020904">
    <property type="entry name" value="Sc_DH/Rdtase_CS"/>
</dbReference>
<reference evidence="4" key="2">
    <citation type="submission" date="2014-06" db="EMBL/GenBank/DDBJ databases">
        <title>The complete genome of Blastobotrys (Arxula) adeninivorans LS3 - a yeast of biotechnological interest.</title>
        <authorList>
            <person name="Kunze G."/>
            <person name="Gaillardin C."/>
            <person name="Czernicka M."/>
            <person name="Durrens P."/>
            <person name="Martin T."/>
            <person name="Boer E."/>
            <person name="Gabaldon T."/>
            <person name="Cruz J."/>
            <person name="Talla E."/>
            <person name="Marck C."/>
            <person name="Goffeau A."/>
            <person name="Barbe V."/>
            <person name="Baret P."/>
            <person name="Baronian K."/>
            <person name="Beier S."/>
            <person name="Bleykasten C."/>
            <person name="Bode R."/>
            <person name="Casaregola S."/>
            <person name="Despons L."/>
            <person name="Fairhead C."/>
            <person name="Giersberg M."/>
            <person name="Gierski P."/>
            <person name="Hahnel U."/>
            <person name="Hartmann A."/>
            <person name="Jankowska D."/>
            <person name="Jubin C."/>
            <person name="Jung P."/>
            <person name="Lafontaine I."/>
            <person name="Leh-Louis V."/>
            <person name="Lemaire M."/>
            <person name="Marcet-Houben M."/>
            <person name="Mascher M."/>
            <person name="Morel G."/>
            <person name="Richard G.-F."/>
            <person name="Riechen J."/>
            <person name="Sacerdot C."/>
            <person name="Sarkar A."/>
            <person name="Savel G."/>
            <person name="Schacherer J."/>
            <person name="Sherman D."/>
            <person name="Straub M.-L."/>
            <person name="Stein N."/>
            <person name="Thierry A."/>
            <person name="Trautwein-Schult A."/>
            <person name="Westhof E."/>
            <person name="Worch S."/>
            <person name="Dujon B."/>
            <person name="Souciet J.-L."/>
            <person name="Wincker P."/>
            <person name="Scholz U."/>
            <person name="Neuveglise N."/>
        </authorList>
    </citation>
    <scope>NUCLEOTIDE SEQUENCE</scope>
    <source>
        <strain evidence="4">LS3</strain>
    </source>
</reference>
<dbReference type="GO" id="GO:0050664">
    <property type="term" value="F:oxidoreductase activity, acting on NAD(P)H, oxygen as acceptor"/>
    <property type="evidence" value="ECO:0007669"/>
    <property type="project" value="TreeGrafter"/>
</dbReference>
<name>A0A060T289_BLAAD</name>
<dbReference type="Gene3D" id="3.40.50.720">
    <property type="entry name" value="NAD(P)-binding Rossmann-like Domain"/>
    <property type="match status" value="1"/>
</dbReference>